<sequence>MSANSAHFLRFPSPFTASTSASSTKYKKDGGLGRKSGGKGEGKPHKKHWGHTFPPLSSIRSTDAFPFRPSARSSPAFPSHIRLSFFFLFFVSSVGARLLDTSVACDQHNFLLSLNFDVPFRGLVYSEEGFPNCVYVNGTMLSHINYHLKIPLFGCETHTNADGNFENGIIIQDNAAFLQSSDKKYLLTCIPSSPAEVPAKAADSVQRPQTEEMPKKTDPPPLEQIDAFARENTVTVDFGGVSVEQGFSSTEPIGGSAALSPLSLAEQNENSFGELSPAPVANSATDFKYKVEIRAGHSTNAPPIDAALNIGDKISYVVRLQKPISESQIGRCWASDPKSSLELSDEHGCSLQPRGNIWGQFDRTETDSEMIFTNRIKAWAFPTSNEVNIFCNLRVCMSHHCSFQTNCSATQSNGEKRKRRSAGGEFAEVETLKTRIRIRSKRKTDGAENSNGSSAFAPFAFAPSHQIFDDANGNWCISPAQLFLIGACCCAFSLFLSVGIGFLLFTHCSVGKCQNSRTKTAEDEIWSTIAELSRRSRRRSEGTECQRNAK</sequence>
<reference evidence="4 5" key="1">
    <citation type="submission" date="2024-10" db="EMBL/GenBank/DDBJ databases">
        <authorList>
            <person name="Kim D."/>
        </authorList>
    </citation>
    <scope>NUCLEOTIDE SEQUENCE [LARGE SCALE GENOMIC DNA]</scope>
    <source>
        <strain evidence="4">Taebaek</strain>
    </source>
</reference>
<keyword evidence="5" id="KW-1185">Reference proteome</keyword>
<name>A0ABD2I5W6_HETSC</name>
<protein>
    <recommendedName>
        <fullName evidence="3">ZP domain-containing protein</fullName>
    </recommendedName>
</protein>
<evidence type="ECO:0000259" key="3">
    <source>
        <dbReference type="PROSITE" id="PS51034"/>
    </source>
</evidence>
<dbReference type="Proteomes" id="UP001620645">
    <property type="component" value="Unassembled WGS sequence"/>
</dbReference>
<evidence type="ECO:0000256" key="1">
    <source>
        <dbReference type="SAM" id="MobiDB-lite"/>
    </source>
</evidence>
<dbReference type="AlphaFoldDB" id="A0ABD2I5W6"/>
<organism evidence="4 5">
    <name type="scientific">Heterodera schachtii</name>
    <name type="common">Sugarbeet cyst nematode worm</name>
    <name type="synonym">Tylenchus schachtii</name>
    <dbReference type="NCBI Taxonomy" id="97005"/>
    <lineage>
        <taxon>Eukaryota</taxon>
        <taxon>Metazoa</taxon>
        <taxon>Ecdysozoa</taxon>
        <taxon>Nematoda</taxon>
        <taxon>Chromadorea</taxon>
        <taxon>Rhabditida</taxon>
        <taxon>Tylenchina</taxon>
        <taxon>Tylenchomorpha</taxon>
        <taxon>Tylenchoidea</taxon>
        <taxon>Heteroderidae</taxon>
        <taxon>Heteroderinae</taxon>
        <taxon>Heterodera</taxon>
    </lineage>
</organism>
<dbReference type="EMBL" id="JBICCN010000373">
    <property type="protein sequence ID" value="KAL3072821.1"/>
    <property type="molecule type" value="Genomic_DNA"/>
</dbReference>
<feature type="compositionally biased region" description="Basic and acidic residues" evidence="1">
    <location>
        <begin position="209"/>
        <end position="218"/>
    </location>
</feature>
<feature type="domain" description="ZP" evidence="3">
    <location>
        <begin position="104"/>
        <end position="414"/>
    </location>
</feature>
<feature type="transmembrane region" description="Helical" evidence="2">
    <location>
        <begin position="482"/>
        <end position="505"/>
    </location>
</feature>
<dbReference type="SMART" id="SM00241">
    <property type="entry name" value="ZP"/>
    <property type="match status" value="1"/>
</dbReference>
<proteinExistence type="predicted"/>
<comment type="caution">
    <text evidence="4">The sequence shown here is derived from an EMBL/GenBank/DDBJ whole genome shotgun (WGS) entry which is preliminary data.</text>
</comment>
<dbReference type="InterPro" id="IPR001507">
    <property type="entry name" value="ZP_dom"/>
</dbReference>
<feature type="region of interest" description="Disordered" evidence="1">
    <location>
        <begin position="198"/>
        <end position="222"/>
    </location>
</feature>
<dbReference type="PANTHER" id="PTHR46560">
    <property type="entry name" value="CYPHER, ISOFORM B"/>
    <property type="match status" value="1"/>
</dbReference>
<evidence type="ECO:0000313" key="5">
    <source>
        <dbReference type="Proteomes" id="UP001620645"/>
    </source>
</evidence>
<keyword evidence="2" id="KW-1133">Transmembrane helix</keyword>
<feature type="compositionally biased region" description="Basic and acidic residues" evidence="1">
    <location>
        <begin position="26"/>
        <end position="43"/>
    </location>
</feature>
<gene>
    <name evidence="4" type="ORF">niasHS_017795</name>
</gene>
<evidence type="ECO:0000256" key="2">
    <source>
        <dbReference type="SAM" id="Phobius"/>
    </source>
</evidence>
<keyword evidence="2" id="KW-0472">Membrane</keyword>
<accession>A0ABD2I5W6</accession>
<dbReference type="PROSITE" id="PS51034">
    <property type="entry name" value="ZP_2"/>
    <property type="match status" value="1"/>
</dbReference>
<keyword evidence="2" id="KW-0812">Transmembrane</keyword>
<evidence type="ECO:0000313" key="4">
    <source>
        <dbReference type="EMBL" id="KAL3072821.1"/>
    </source>
</evidence>
<dbReference type="PANTHER" id="PTHR46560:SF5">
    <property type="entry name" value="CYPHER, ISOFORM B"/>
    <property type="match status" value="1"/>
</dbReference>
<feature type="compositionally biased region" description="Low complexity" evidence="1">
    <location>
        <begin position="13"/>
        <end position="24"/>
    </location>
</feature>
<feature type="region of interest" description="Disordered" evidence="1">
    <location>
        <begin position="13"/>
        <end position="55"/>
    </location>
</feature>